<evidence type="ECO:0000313" key="2">
    <source>
        <dbReference type="Proteomes" id="UP001057279"/>
    </source>
</evidence>
<dbReference type="EMBL" id="CM043035">
    <property type="protein sequence ID" value="KAI4581550.1"/>
    <property type="molecule type" value="Genomic_DNA"/>
</dbReference>
<keyword evidence="2" id="KW-1185">Reference proteome</keyword>
<gene>
    <name evidence="1" type="ORF">MJG53_009993</name>
</gene>
<proteinExistence type="predicted"/>
<dbReference type="Proteomes" id="UP001057279">
    <property type="component" value="Linkage Group LG10"/>
</dbReference>
<evidence type="ECO:0000313" key="1">
    <source>
        <dbReference type="EMBL" id="KAI4581550.1"/>
    </source>
</evidence>
<sequence>MQPVYREVKPNPLQNANLCSRLFFWWLNPLFKIGHKRRLEENDMYSVLPEDRSQHLGEELQVFPRKDTAGISLVMWKIIELRPQKGLKQTWKPLSWYLVNSPVKTKQLTMAALWMLGVIPVAAVKQTLRELGDEFELRYQWAFSDLASQFHVIPRIVYQNFEQVESTKVIQPIFLGKIISYFENYDPTSSVSLFEAYSYAAGLSAGTLIWAILHHLYYYHIQRVGIRLRVAVCHMIYRKALHLSSSAMGKTTTGQIVSLLSNDVNKFDQAWCAGVVLSPAPCSVLLHKELVRNMPSNDILALPVGRPTAGYCSDHLALDGNRNIMSCWDGDSHYSSAFAKLLREVVFITPPFSSMLMFPLNYKHPKGKADVNYVFIKPHSPSSIGDGKVAATEVSNCDELDLKQFPEGWRSKTAALTDDRIRTMSEVITGIRVIKMYAWEKSFVDLITRLRRKEISRILRSSYLRGMNLTSFFTVSKIMIFATFITNVLLDNVMAASQVFMVVTLYEALRFTSTLYFPMAIEKVSEAVICIQRIQNFLLLDEISQHSPQLSSDGETMVNVQDFTAFWEKSSLLSALLGELPPSQGQVRVNGRIAYVSQQPWVFPGTVRSNILFGKKYGKGRYEEVIRACALEETENIQVMLSDESHLEGSVGFKTYKNYFTAGAHWLTMVFLILVNIAAQVAYVLQDWWLAFWANEQSALYGMVYGKGNITVVLDPVWYFQTYSGTVLFGITRSLLLFYVLVNSSQVLHNKMLESILRAPVLFFDRNTIGGILNRFSKDIGQMDDSLPLMFQVFMQSSLLLIGMVGVMVATIPWIAIPVIPLGIVFFVLRRYFLKTSQDIKRLESTTRSPVLSHLASSLQGLWTIRVYKAEQRFQELFDKKQDLHSALNAGQFGLVLSNALTLMGMFQWSIRQSIEVENMMISVERVIEYTDLKKEAPWEYENRPLSSWPHEGDIFFDINFRYSLDGPLVLKDLRAFINSREKVGIVGRTGAGKSSLIAALFRLSEPEGEPDLDTRILFPVYLLPVILGAMEPFLFTGTMKKNLDPFNEHTDDELQNALEEVQLKEAIQVLPGKMDTELAESGSNLSVGQRQLVCLARALLRKNRILIIDEATAHVDLRTDEMIQKKIREKFAQCTVLTITHRVSTIIDSDTIMVLDSGRLEEYDEPHVLLQNTDSLFYKMVQLKEIISNLPGKMDIELAESGSNLSVGQRQLVCLARAILTKNRILIIDKATSNVDPRTDELIQERIHEKFSQCTVLIVTHRLSTIIDADGIVVLDSRTGKEFGRPYDALQNKNGIFYKMVQQLGYVNYVACRDYLLTQNIQNPGESYWIHLPESSLASWNIKGPDLPLMTVSFVTCGDNPDEEKETNFSSIPEGPKGKAFPAAHGELRSSRGGQSLSLPSSPSGISGSLTAARAALRRSMSASASTMPPLDQKVKPNPLQKANLCSRLFFWWLNPLFKIGHKRKLEEDDMYPVLPEDRSQHLGKELQGYWDQEVSRAQKDAQEPSLMKAIIKCYGKSYLVWGILTFLEEGTRVVQPIFLGKMVSYVENYDPTDSAALHEAYGYAAGLSACVLVWAVLHHLYFYHMQRVGMRLRVAVCHMIYRKSLCLSSSAMGKTTTGQIVNLLSNDVNRFDQHEVRLLLSFKVECDLVFAVEKPQPIREVTMFLHYLWVGPLQAIAVTALLWMEIGMSCLAGMAVLTILLLLQSCFGKLFSSLRYRHPKGKVDLNYVFVKPHSPSSICERTVAGDEGPDGDEIDLKQVPEGWRWVIVRVFRSKTAALTDDRISTMSEVISGIKTIKMNAWENSFIDVISRLRSKIMIFVTFITNDLLDNLITASQVFVVVTLFEALRFSSTLYFPMAVEKVSEAIVSIQRIENFLLLDEIPQLNTQLASDGKRIVDMSNFTASWDKKSGTPTLQDLILLARPGELLAVVGPVGSGKSSLLRAVLGELPPSQGQVSVHGRIAYVPQQPWVFSGTVRSNILFGKKYEKDRYEEVIKACALGETENIEVTLPLEDRLEGKVGIKTYSDYVTADTQWFSLIFLILVNITAQVAYVLQDWWLSYWANLQSDLYFGAYGKGETDVMLDLKWYLGTYSGLTVSTILFGITRSLMLFYVLVNSSQTLHNKMLWSILRAPVLFFYRNPIGRILNRFSKDIGHMDDLLPLIFQDFIQTFLLVVGVVGVMVAAIPWTAIPVIPLGIIFFVLRWYFLRTSRDVKRLECTTRSPVFSHLASSLRGLWTIRAYKAEQRFQELFDTYQDLHSEAWILLLTTSRWLAVYLDVICAIFATAVAFGALILVETLTPGQVGLVLSLTLTLTGMFQWCVRQSAEVENMMISVERGIEYTDLEKEAPWELEYRPLPSRPHGGEIDFYHINFRYSLDGPLVLKNLRAPTDPREKTTFFSPDLILTGLGELLREPEHSPKSTPAGAMGLSEPEGLIWIDGIRTTNIGLHDLRKKMSVALQVQLKEAIKALPSGLCTELAESGLNLSVGQRQLVCLARAILRKNQILILDKATSNVDPRTDELIQKRIHEKFTQCTVLTITHRLSTVIDCERILVLDSGRLKEYTQTYDLLQNTDSLFHKMVQKLGKAEASALTERAKQKKVYCHQDKSGIHNTLTLYSEWCLKMRITFYFLVILQIPEDRVKVPFCVTTSFMSRFVSPTIHFPLKDLWLKYYREE</sequence>
<accession>A0ACB9UWI0</accession>
<reference evidence="1" key="1">
    <citation type="submission" date="2022-03" db="EMBL/GenBank/DDBJ databases">
        <title>Genomic analyses of argali, domestic sheep and their hybrids provide insights into chromosomal evolution, heterosis and genetic basis of agronomic traits.</title>
        <authorList>
            <person name="Li M."/>
        </authorList>
    </citation>
    <scope>NUCLEOTIDE SEQUENCE</scope>
    <source>
        <strain evidence="1">F1 hybrid</strain>
    </source>
</reference>
<protein>
    <submittedName>
        <fullName evidence="1">Uncharacterized protein</fullName>
    </submittedName>
</protein>
<comment type="caution">
    <text evidence="1">The sequence shown here is derived from an EMBL/GenBank/DDBJ whole genome shotgun (WGS) entry which is preliminary data.</text>
</comment>
<organism evidence="1 2">
    <name type="scientific">Ovis ammon polii x Ovis aries</name>
    <dbReference type="NCBI Taxonomy" id="2918886"/>
    <lineage>
        <taxon>Eukaryota</taxon>
        <taxon>Metazoa</taxon>
        <taxon>Chordata</taxon>
        <taxon>Craniata</taxon>
        <taxon>Vertebrata</taxon>
        <taxon>Euteleostomi</taxon>
        <taxon>Mammalia</taxon>
        <taxon>Eutheria</taxon>
        <taxon>Laurasiatheria</taxon>
        <taxon>Artiodactyla</taxon>
        <taxon>Ruminantia</taxon>
        <taxon>Pecora</taxon>
        <taxon>Bovidae</taxon>
        <taxon>Caprinae</taxon>
        <taxon>Ovis</taxon>
    </lineage>
</organism>
<name>A0ACB9UWI0_9CETA</name>